<dbReference type="RefSeq" id="XP_018687531.1">
    <property type="nucleotide sequence ID" value="XM_018843204.1"/>
</dbReference>
<evidence type="ECO:0000313" key="2">
    <source>
        <dbReference type="Proteomes" id="UP000078343"/>
    </source>
</evidence>
<protein>
    <recommendedName>
        <fullName evidence="3">F-box domain-containing protein</fullName>
    </recommendedName>
</protein>
<sequence length="257" mass="30438">MQWKTETTDHFRFLDLPQEIQDKVYEHVYEEKRSVQVSMHTYTVTNWSHFRPSNRAELVVRGYPYDDDSLARVSKKLRADSRTAHQQSFNGEMKIYWDHEWASTPFNLICGPRWALLRNRVLKLVICNLSGRNVRNDFPAIWRWIPTYFPRVIKIKVHYDAWRLWTVPTRLIFHEAFIGQFHSGEMDQDFVDSSEALGLHVLASAMEETPHLCTISLTTALHWHSPDQRHELSLYTKFYITTQGVSEPVSRLWLPHP</sequence>
<accession>A0A178Z395</accession>
<evidence type="ECO:0000313" key="1">
    <source>
        <dbReference type="EMBL" id="OAP54164.1"/>
    </source>
</evidence>
<dbReference type="GeneID" id="30015867"/>
<proteinExistence type="predicted"/>
<dbReference type="OrthoDB" id="4155698at2759"/>
<gene>
    <name evidence="1" type="ORF">AYL99_11699</name>
</gene>
<keyword evidence="2" id="KW-1185">Reference proteome</keyword>
<dbReference type="Proteomes" id="UP000078343">
    <property type="component" value="Unassembled WGS sequence"/>
</dbReference>
<dbReference type="EMBL" id="LVYI01000015">
    <property type="protein sequence ID" value="OAP54164.1"/>
    <property type="molecule type" value="Genomic_DNA"/>
</dbReference>
<reference evidence="1 2" key="1">
    <citation type="submission" date="2016-04" db="EMBL/GenBank/DDBJ databases">
        <title>Draft genome of Fonsecaea erecta CBS 125763.</title>
        <authorList>
            <person name="Weiss V.A."/>
            <person name="Vicente V.A."/>
            <person name="Raittz R.T."/>
            <person name="Moreno L.F."/>
            <person name="De Souza E.M."/>
            <person name="Pedrosa F.O."/>
            <person name="Steffens M.B."/>
            <person name="Faoro H."/>
            <person name="Tadra-Sfeir M.Z."/>
            <person name="Najafzadeh M.J."/>
            <person name="Felipe M.S."/>
            <person name="Teixeira M."/>
            <person name="Sun J."/>
            <person name="Xi L."/>
            <person name="Gomes R."/>
            <person name="De Azevedo C.M."/>
            <person name="Salgado C.G."/>
            <person name="Da Silva M.B."/>
            <person name="Nascimento M.F."/>
            <person name="Queiroz-Telles F."/>
            <person name="Attili D.S."/>
            <person name="Gorbushina A."/>
        </authorList>
    </citation>
    <scope>NUCLEOTIDE SEQUENCE [LARGE SCALE GENOMIC DNA]</scope>
    <source>
        <strain evidence="1 2">CBS 125763</strain>
    </source>
</reference>
<organism evidence="1 2">
    <name type="scientific">Fonsecaea erecta</name>
    <dbReference type="NCBI Taxonomy" id="1367422"/>
    <lineage>
        <taxon>Eukaryota</taxon>
        <taxon>Fungi</taxon>
        <taxon>Dikarya</taxon>
        <taxon>Ascomycota</taxon>
        <taxon>Pezizomycotina</taxon>
        <taxon>Eurotiomycetes</taxon>
        <taxon>Chaetothyriomycetidae</taxon>
        <taxon>Chaetothyriales</taxon>
        <taxon>Herpotrichiellaceae</taxon>
        <taxon>Fonsecaea</taxon>
    </lineage>
</organism>
<dbReference type="AlphaFoldDB" id="A0A178Z395"/>
<evidence type="ECO:0008006" key="3">
    <source>
        <dbReference type="Google" id="ProtNLM"/>
    </source>
</evidence>
<name>A0A178Z395_9EURO</name>
<comment type="caution">
    <text evidence="1">The sequence shown here is derived from an EMBL/GenBank/DDBJ whole genome shotgun (WGS) entry which is preliminary data.</text>
</comment>